<keyword evidence="1" id="KW-0732">Signal</keyword>
<dbReference type="Proteomes" id="UP000291343">
    <property type="component" value="Unassembled WGS sequence"/>
</dbReference>
<keyword evidence="3" id="KW-1185">Reference proteome</keyword>
<feature type="chain" id="PRO_5019728025" evidence="1">
    <location>
        <begin position="20"/>
        <end position="145"/>
    </location>
</feature>
<evidence type="ECO:0000313" key="2">
    <source>
        <dbReference type="EMBL" id="RZF36810.1"/>
    </source>
</evidence>
<evidence type="ECO:0000256" key="1">
    <source>
        <dbReference type="SAM" id="SignalP"/>
    </source>
</evidence>
<reference evidence="2 3" key="1">
    <citation type="journal article" date="2017" name="Gigascience">
        <title>Genome sequence of the small brown planthopper, Laodelphax striatellus.</title>
        <authorList>
            <person name="Zhu J."/>
            <person name="Jiang F."/>
            <person name="Wang X."/>
            <person name="Yang P."/>
            <person name="Bao Y."/>
            <person name="Zhao W."/>
            <person name="Wang W."/>
            <person name="Lu H."/>
            <person name="Wang Q."/>
            <person name="Cui N."/>
            <person name="Li J."/>
            <person name="Chen X."/>
            <person name="Luo L."/>
            <person name="Yu J."/>
            <person name="Kang L."/>
            <person name="Cui F."/>
        </authorList>
    </citation>
    <scope>NUCLEOTIDE SEQUENCE [LARGE SCALE GENOMIC DNA]</scope>
    <source>
        <strain evidence="2">Lst14</strain>
    </source>
</reference>
<dbReference type="EMBL" id="QKKF02025595">
    <property type="protein sequence ID" value="RZF36810.1"/>
    <property type="molecule type" value="Genomic_DNA"/>
</dbReference>
<name>A0A482WUV4_LAOST</name>
<comment type="caution">
    <text evidence="2">The sequence shown here is derived from an EMBL/GenBank/DDBJ whole genome shotgun (WGS) entry which is preliminary data.</text>
</comment>
<proteinExistence type="predicted"/>
<protein>
    <submittedName>
        <fullName evidence="2">Uncharacterized protein</fullName>
    </submittedName>
</protein>
<evidence type="ECO:0000313" key="3">
    <source>
        <dbReference type="Proteomes" id="UP000291343"/>
    </source>
</evidence>
<organism evidence="2 3">
    <name type="scientific">Laodelphax striatellus</name>
    <name type="common">Small brown planthopper</name>
    <name type="synonym">Delphax striatella</name>
    <dbReference type="NCBI Taxonomy" id="195883"/>
    <lineage>
        <taxon>Eukaryota</taxon>
        <taxon>Metazoa</taxon>
        <taxon>Ecdysozoa</taxon>
        <taxon>Arthropoda</taxon>
        <taxon>Hexapoda</taxon>
        <taxon>Insecta</taxon>
        <taxon>Pterygota</taxon>
        <taxon>Neoptera</taxon>
        <taxon>Paraneoptera</taxon>
        <taxon>Hemiptera</taxon>
        <taxon>Auchenorrhyncha</taxon>
        <taxon>Fulgoroidea</taxon>
        <taxon>Delphacidae</taxon>
        <taxon>Criomorphinae</taxon>
        <taxon>Laodelphax</taxon>
    </lineage>
</organism>
<accession>A0A482WUV4</accession>
<sequence>MLSFLCSGLSVQLLAPIMGNDDDSGLVSSVTFDGVADTVEGGKALVAGLVELDEATAGGRVDELRAAVMKLQDELGQVLETERVRNKKSVGVCQAICSVFSFMSESFGFLAGSYNYYRGQVLTIKWSQPAPCGIQGEEGCSCCSV</sequence>
<feature type="signal peptide" evidence="1">
    <location>
        <begin position="1"/>
        <end position="19"/>
    </location>
</feature>
<gene>
    <name evidence="2" type="ORF">LSTR_LSTR016121</name>
</gene>
<dbReference type="SMR" id="A0A482WUV4"/>
<dbReference type="AlphaFoldDB" id="A0A482WUV4"/>
<dbReference type="InParanoid" id="A0A482WUV4"/>